<dbReference type="HOGENOM" id="CLU_3031395_0_0_6"/>
<evidence type="ECO:0000313" key="2">
    <source>
        <dbReference type="Proteomes" id="UP000008851"/>
    </source>
</evidence>
<proteinExistence type="predicted"/>
<dbReference type="Proteomes" id="UP000008851">
    <property type="component" value="Chromosome"/>
</dbReference>
<dbReference type="AlphaFoldDB" id="G7TKU2"/>
<name>G7TKU2_XANOB</name>
<protein>
    <submittedName>
        <fullName evidence="1">Putative membrane protein</fullName>
    </submittedName>
</protein>
<accession>G7TKU2</accession>
<gene>
    <name evidence="1" type="ORF">XOC_1630</name>
</gene>
<organism evidence="1 2">
    <name type="scientific">Xanthomonas oryzae pv. oryzicola (strain BLS256)</name>
    <dbReference type="NCBI Taxonomy" id="383407"/>
    <lineage>
        <taxon>Bacteria</taxon>
        <taxon>Pseudomonadati</taxon>
        <taxon>Pseudomonadota</taxon>
        <taxon>Gammaproteobacteria</taxon>
        <taxon>Lysobacterales</taxon>
        <taxon>Lysobacteraceae</taxon>
        <taxon>Xanthomonas</taxon>
    </lineage>
</organism>
<sequence length="55" mass="6177">MELDDIALAWRWLEQRLDQHAALTDQVLGDLRSHNAPTCARCGCASRRNCCAPSH</sequence>
<dbReference type="EMBL" id="CP003057">
    <property type="protein sequence ID" value="AEQ95798.1"/>
    <property type="molecule type" value="Genomic_DNA"/>
</dbReference>
<reference evidence="1 2" key="1">
    <citation type="journal article" date="2011" name="J. Bacteriol.">
        <title>Two new complete genome sequences offer insight into host and tissue specificity of plant pathogenic Xanthomonas spp.</title>
        <authorList>
            <person name="Bogdanove A.J."/>
            <person name="Koebnik R."/>
            <person name="Lu H."/>
            <person name="Furutani A."/>
            <person name="Angiuoli S.V."/>
            <person name="Patil P.B."/>
            <person name="Van Sluys M.A."/>
            <person name="Ryan R.P."/>
            <person name="Meyer D.F."/>
            <person name="Han S.W."/>
            <person name="Aparna G."/>
            <person name="Rajaram M."/>
            <person name="Delcher A.L."/>
            <person name="Phillippy A.M."/>
            <person name="Puiu D."/>
            <person name="Schatz M.C."/>
            <person name="Shumway M."/>
            <person name="Sommer D.D."/>
            <person name="Trapnell C."/>
            <person name="Benahmed F."/>
            <person name="Dimitrov G."/>
            <person name="Madupu R."/>
            <person name="Radune D."/>
            <person name="Sullivan S."/>
            <person name="Jha G."/>
            <person name="Ishihara H."/>
            <person name="Lee S.W."/>
            <person name="Pandey A."/>
            <person name="Sharma V."/>
            <person name="Sriariyanun M."/>
            <person name="Szurek B."/>
            <person name="Vera-Cruz C.M."/>
            <person name="Dorman K.S."/>
            <person name="Ronald P.C."/>
            <person name="Verdier V."/>
            <person name="Dow J.M."/>
            <person name="Sonti R.V."/>
            <person name="Tsuge S."/>
            <person name="Brendel V.P."/>
            <person name="Rabinowicz P.D."/>
            <person name="Leach J.E."/>
            <person name="White F.F."/>
            <person name="Salzberg S.L."/>
        </authorList>
    </citation>
    <scope>NUCLEOTIDE SEQUENCE [LARGE SCALE GENOMIC DNA]</scope>
    <source>
        <strain evidence="1 2">BLS256</strain>
    </source>
</reference>
<evidence type="ECO:0000313" key="1">
    <source>
        <dbReference type="EMBL" id="AEQ95798.1"/>
    </source>
</evidence>
<dbReference type="KEGG" id="xor:XOC_1630"/>